<evidence type="ECO:0000313" key="1">
    <source>
        <dbReference type="EMBL" id="OWZ84378.1"/>
    </source>
</evidence>
<protein>
    <submittedName>
        <fullName evidence="1">Uncharacterized protein</fullName>
    </submittedName>
</protein>
<dbReference type="GO" id="GO:0003700">
    <property type="term" value="F:DNA-binding transcription factor activity"/>
    <property type="evidence" value="ECO:0007669"/>
    <property type="project" value="InterPro"/>
</dbReference>
<reference evidence="1 2" key="1">
    <citation type="submission" date="2017-06" db="EMBL/GenBank/DDBJ databases">
        <title>Draft Genome Sequence of Natranaerobius trueperi halophilic, alkalithermophilic bacteria from soda lakes.</title>
        <authorList>
            <person name="Zhao B."/>
        </authorList>
    </citation>
    <scope>NUCLEOTIDE SEQUENCE [LARGE SCALE GENOMIC DNA]</scope>
    <source>
        <strain evidence="1 2">DSM 18760</strain>
    </source>
</reference>
<proteinExistence type="predicted"/>
<comment type="caution">
    <text evidence="1">The sequence shown here is derived from an EMBL/GenBank/DDBJ whole genome shotgun (WGS) entry which is preliminary data.</text>
</comment>
<sequence>MLLIVVIENFEWENDDELSIALLAFNEAINHYDLTSEKKFKNYSRMLIKSRLIDFFRKESRHHLPSEGSNDDETEQVEIKAAYCEYKNKRLHKNETI</sequence>
<dbReference type="GO" id="GO:0006352">
    <property type="term" value="P:DNA-templated transcription initiation"/>
    <property type="evidence" value="ECO:0007669"/>
    <property type="project" value="InterPro"/>
</dbReference>
<dbReference type="Proteomes" id="UP000214588">
    <property type="component" value="Unassembled WGS sequence"/>
</dbReference>
<dbReference type="RefSeq" id="WP_089022952.1">
    <property type="nucleotide sequence ID" value="NZ_NIQC01000005.1"/>
</dbReference>
<keyword evidence="2" id="KW-1185">Reference proteome</keyword>
<organism evidence="1 2">
    <name type="scientific">Natranaerobius trueperi</name>
    <dbReference type="NCBI Taxonomy" id="759412"/>
    <lineage>
        <taxon>Bacteria</taxon>
        <taxon>Bacillati</taxon>
        <taxon>Bacillota</taxon>
        <taxon>Clostridia</taxon>
        <taxon>Natranaerobiales</taxon>
        <taxon>Natranaerobiaceae</taxon>
        <taxon>Natranaerobius</taxon>
    </lineage>
</organism>
<dbReference type="InterPro" id="IPR013325">
    <property type="entry name" value="RNA_pol_sigma_r2"/>
</dbReference>
<gene>
    <name evidence="1" type="ORF">CDO51_03705</name>
</gene>
<accession>A0A226BZA8</accession>
<dbReference type="SUPFAM" id="SSF88946">
    <property type="entry name" value="Sigma2 domain of RNA polymerase sigma factors"/>
    <property type="match status" value="1"/>
</dbReference>
<evidence type="ECO:0000313" key="2">
    <source>
        <dbReference type="Proteomes" id="UP000214588"/>
    </source>
</evidence>
<name>A0A226BZA8_9FIRM</name>
<dbReference type="AlphaFoldDB" id="A0A226BZA8"/>
<dbReference type="OrthoDB" id="3190733at2"/>
<dbReference type="EMBL" id="NIQC01000005">
    <property type="protein sequence ID" value="OWZ84378.1"/>
    <property type="molecule type" value="Genomic_DNA"/>
</dbReference>